<evidence type="ECO:0000256" key="2">
    <source>
        <dbReference type="ARBA" id="ARBA00022827"/>
    </source>
</evidence>
<dbReference type="PANTHER" id="PTHR43762:SF1">
    <property type="entry name" value="D-ARABINONO-1,4-LACTONE OXIDASE"/>
    <property type="match status" value="1"/>
</dbReference>
<dbReference type="EMBL" id="JBDKWZ010000010">
    <property type="protein sequence ID" value="MEN7549853.1"/>
    <property type="molecule type" value="Genomic_DNA"/>
</dbReference>
<feature type="domain" description="FAD-binding PCMH-type" evidence="4">
    <location>
        <begin position="79"/>
        <end position="274"/>
    </location>
</feature>
<dbReference type="Proteomes" id="UP001403385">
    <property type="component" value="Unassembled WGS sequence"/>
</dbReference>
<dbReference type="PROSITE" id="PS00862">
    <property type="entry name" value="OX2_COVAL_FAD"/>
    <property type="match status" value="1"/>
</dbReference>
<dbReference type="InterPro" id="IPR007173">
    <property type="entry name" value="ALO_C"/>
</dbReference>
<dbReference type="AlphaFoldDB" id="A0AAW9SBL7"/>
<dbReference type="Gene3D" id="3.30.70.2520">
    <property type="match status" value="1"/>
</dbReference>
<proteinExistence type="inferred from homology"/>
<dbReference type="GO" id="GO:0071949">
    <property type="term" value="F:FAD binding"/>
    <property type="evidence" value="ECO:0007669"/>
    <property type="project" value="InterPro"/>
</dbReference>
<comment type="caution">
    <text evidence="5">The sequence shown here is derived from an EMBL/GenBank/DDBJ whole genome shotgun (WGS) entry which is preliminary data.</text>
</comment>
<name>A0AAW9SBL7_9BACT</name>
<dbReference type="InterPro" id="IPR006094">
    <property type="entry name" value="Oxid_FAD_bind_N"/>
</dbReference>
<organism evidence="5 6">
    <name type="scientific">Rapidithrix thailandica</name>
    <dbReference type="NCBI Taxonomy" id="413964"/>
    <lineage>
        <taxon>Bacteria</taxon>
        <taxon>Pseudomonadati</taxon>
        <taxon>Bacteroidota</taxon>
        <taxon>Cytophagia</taxon>
        <taxon>Cytophagales</taxon>
        <taxon>Flammeovirgaceae</taxon>
        <taxon>Rapidithrix</taxon>
    </lineage>
</organism>
<sequence length="559" mass="63680">MSTQELIEKIYNGDPDLDAERQFDETCLQNPQEIEASLRAISHQELLSEAPETEEFRKHQRKKLKGKKGRKWQNVTQNQEVTPLRYFRAKSLKDLQTIVQKAEAQALRIRAVGSGHSYSDVAVCSDYLLDIDKLNKLLALDEAGLKMHKRHLKYVNVEAGITIQRLNRKLDKQRKALFNMGAIDEQTLAGALATGTHGTGIDLTAFPGMLRSLVLVASGGKVYRIEPEDGITDPALHREEGVELVQNDHWFYSVGQAMGCMGIIYSVVLEVRDRYWLDESKTLHTWDEVKPQILDRSVFQGFRHVTIQINPYEIDGQHSCILVRQKYLMNKPRHLSLEDTTRNFTNNLLANIPLADEFAVAYLNLFPAKTPRTIDGALRRSRDQRFVQKSYHVQHQGHEKVKSEGMSAEFAFAFENNSFIEATEKVFELAHKIQQEGNLYLTSAVTLRFVKNSAMYLAPEYGRDTCFIDLPSLVRAKGAASVIDKFQDAMIALGGKPHWGKLHNRFTIGQHEPLRDNYPMFDRWLEVFKTLNHQGTFNNRFTDRLGISVGDADPGPLII</sequence>
<dbReference type="RefSeq" id="WP_346822631.1">
    <property type="nucleotide sequence ID" value="NZ_JBDKWZ010000010.1"/>
</dbReference>
<dbReference type="PIRSF" id="PIRSF000136">
    <property type="entry name" value="LGO_GLO"/>
    <property type="match status" value="1"/>
</dbReference>
<dbReference type="InterPro" id="IPR010031">
    <property type="entry name" value="FAD_lactone_oxidase-like"/>
</dbReference>
<dbReference type="Pfam" id="PF01565">
    <property type="entry name" value="FAD_binding_4"/>
    <property type="match status" value="1"/>
</dbReference>
<keyword evidence="3" id="KW-0560">Oxidoreductase</keyword>
<dbReference type="Pfam" id="PF04030">
    <property type="entry name" value="ALO"/>
    <property type="match status" value="1"/>
</dbReference>
<keyword evidence="6" id="KW-1185">Reference proteome</keyword>
<evidence type="ECO:0000256" key="3">
    <source>
        <dbReference type="ARBA" id="ARBA00023002"/>
    </source>
</evidence>
<dbReference type="Gene3D" id="3.30.43.10">
    <property type="entry name" value="Uridine Diphospho-n-acetylenolpyruvylglucosamine Reductase, domain 2"/>
    <property type="match status" value="1"/>
</dbReference>
<protein>
    <submittedName>
        <fullName evidence="5">FAD-binding protein</fullName>
    </submittedName>
</protein>
<dbReference type="GO" id="GO:0003885">
    <property type="term" value="F:D-arabinono-1,4-lactone oxidase activity"/>
    <property type="evidence" value="ECO:0007669"/>
    <property type="project" value="InterPro"/>
</dbReference>
<keyword evidence="2" id="KW-0274">FAD</keyword>
<dbReference type="InterPro" id="IPR016167">
    <property type="entry name" value="FAD-bd_PCMH_sub1"/>
</dbReference>
<keyword evidence="2" id="KW-0285">Flavoprotein</keyword>
<dbReference type="PROSITE" id="PS51387">
    <property type="entry name" value="FAD_PCMH"/>
    <property type="match status" value="1"/>
</dbReference>
<gene>
    <name evidence="5" type="ORF">AAG747_18150</name>
</gene>
<evidence type="ECO:0000259" key="4">
    <source>
        <dbReference type="PROSITE" id="PS51387"/>
    </source>
</evidence>
<evidence type="ECO:0000256" key="1">
    <source>
        <dbReference type="ARBA" id="ARBA00005466"/>
    </source>
</evidence>
<evidence type="ECO:0000313" key="6">
    <source>
        <dbReference type="Proteomes" id="UP001403385"/>
    </source>
</evidence>
<reference evidence="5 6" key="1">
    <citation type="submission" date="2024-04" db="EMBL/GenBank/DDBJ databases">
        <title>Novel genus in family Flammeovirgaceae.</title>
        <authorList>
            <person name="Nguyen T.H."/>
            <person name="Vuong T.Q."/>
            <person name="Le H."/>
            <person name="Kim S.-G."/>
        </authorList>
    </citation>
    <scope>NUCLEOTIDE SEQUENCE [LARGE SCALE GENOMIC DNA]</scope>
    <source>
        <strain evidence="5 6">JCM 23209</strain>
    </source>
</reference>
<evidence type="ECO:0000313" key="5">
    <source>
        <dbReference type="EMBL" id="MEN7549853.1"/>
    </source>
</evidence>
<dbReference type="InterPro" id="IPR036318">
    <property type="entry name" value="FAD-bd_PCMH-like_sf"/>
</dbReference>
<dbReference type="InterPro" id="IPR016166">
    <property type="entry name" value="FAD-bd_PCMH"/>
</dbReference>
<accession>A0AAW9SBL7</accession>
<dbReference type="PANTHER" id="PTHR43762">
    <property type="entry name" value="L-GULONOLACTONE OXIDASE"/>
    <property type="match status" value="1"/>
</dbReference>
<dbReference type="SUPFAM" id="SSF56176">
    <property type="entry name" value="FAD-binding/transporter-associated domain-like"/>
    <property type="match status" value="1"/>
</dbReference>
<dbReference type="GO" id="GO:0016020">
    <property type="term" value="C:membrane"/>
    <property type="evidence" value="ECO:0007669"/>
    <property type="project" value="InterPro"/>
</dbReference>
<comment type="similarity">
    <text evidence="1">Belongs to the oxygen-dependent FAD-linked oxidoreductase family.</text>
</comment>
<dbReference type="Gene3D" id="3.30.465.10">
    <property type="match status" value="1"/>
</dbReference>
<dbReference type="InterPro" id="IPR016169">
    <property type="entry name" value="FAD-bd_PCMH_sub2"/>
</dbReference>
<dbReference type="InterPro" id="IPR006093">
    <property type="entry name" value="Oxy_OxRdtase_FAD_BS"/>
</dbReference>